<proteinExistence type="predicted"/>
<reference evidence="2" key="1">
    <citation type="submission" date="2019-01" db="EMBL/GenBank/DDBJ databases">
        <authorList>
            <person name="Lista F."/>
            <person name="Anselmo A."/>
        </authorList>
    </citation>
    <scope>NUCLEOTIDE SEQUENCE</scope>
    <source>
        <strain evidence="2">8S</strain>
    </source>
</reference>
<dbReference type="EMBL" id="SDCO01000016">
    <property type="protein sequence ID" value="TCX59129.1"/>
    <property type="molecule type" value="Genomic_DNA"/>
</dbReference>
<feature type="transmembrane region" description="Helical" evidence="1">
    <location>
        <begin position="65"/>
        <end position="84"/>
    </location>
</feature>
<protein>
    <submittedName>
        <fullName evidence="2">Uncharacterized protein</fullName>
    </submittedName>
</protein>
<dbReference type="AlphaFoldDB" id="A0A483KFP5"/>
<feature type="transmembrane region" description="Helical" evidence="1">
    <location>
        <begin position="37"/>
        <end position="59"/>
    </location>
</feature>
<evidence type="ECO:0000313" key="2">
    <source>
        <dbReference type="EMBL" id="TCX59129.1"/>
    </source>
</evidence>
<keyword evidence="1" id="KW-0812">Transmembrane</keyword>
<keyword evidence="1" id="KW-0472">Membrane</keyword>
<gene>
    <name evidence="2" type="ORF">ETE84_21375</name>
</gene>
<accession>A0A483KFP5</accession>
<name>A0A483KFP5_9ENTR</name>
<comment type="caution">
    <text evidence="2">The sequence shown here is derived from an EMBL/GenBank/DDBJ whole genome shotgun (WGS) entry which is preliminary data.</text>
</comment>
<evidence type="ECO:0000256" key="1">
    <source>
        <dbReference type="SAM" id="Phobius"/>
    </source>
</evidence>
<sequence length="88" mass="9703">MHVVLMVLGGFLLQAFFLLTGILWGSFPQAVLSACRLFIPVWVAVALINLYVGVFRAGYSLREEIPVLFIIIAIPAGAAALLLWRMSR</sequence>
<organism evidence="2">
    <name type="scientific">Klebsiella quasipneumoniae</name>
    <dbReference type="NCBI Taxonomy" id="1463165"/>
    <lineage>
        <taxon>Bacteria</taxon>
        <taxon>Pseudomonadati</taxon>
        <taxon>Pseudomonadota</taxon>
        <taxon>Gammaproteobacteria</taxon>
        <taxon>Enterobacterales</taxon>
        <taxon>Enterobacteriaceae</taxon>
        <taxon>Klebsiella/Raoultella group</taxon>
        <taxon>Klebsiella</taxon>
        <taxon>Klebsiella pneumoniae complex</taxon>
    </lineage>
</organism>
<keyword evidence="1" id="KW-1133">Transmembrane helix</keyword>
<feature type="transmembrane region" description="Helical" evidence="1">
    <location>
        <begin position="6"/>
        <end position="25"/>
    </location>
</feature>